<dbReference type="OrthoDB" id="5586934at2759"/>
<keyword evidence="2" id="KW-1185">Reference proteome</keyword>
<name>A0A8J1KS31_XENLA</name>
<dbReference type="PANTHER" id="PTHR33802:SF4">
    <property type="entry name" value="SI:DKEY-29D8.3"/>
    <property type="match status" value="1"/>
</dbReference>
<evidence type="ECO:0000313" key="3">
    <source>
        <dbReference type="RefSeq" id="XP_041420111.1"/>
    </source>
</evidence>
<keyword evidence="1" id="KW-1133">Transmembrane helix</keyword>
<evidence type="ECO:0000256" key="1">
    <source>
        <dbReference type="SAM" id="Phobius"/>
    </source>
</evidence>
<feature type="transmembrane region" description="Helical" evidence="1">
    <location>
        <begin position="20"/>
        <end position="42"/>
    </location>
</feature>
<feature type="transmembrane region" description="Helical" evidence="1">
    <location>
        <begin position="245"/>
        <end position="264"/>
    </location>
</feature>
<dbReference type="RefSeq" id="XP_041420111.1">
    <property type="nucleotide sequence ID" value="XM_041564177.1"/>
</dbReference>
<accession>A0A8J1KS31</accession>
<feature type="transmembrane region" description="Helical" evidence="1">
    <location>
        <begin position="212"/>
        <end position="233"/>
    </location>
</feature>
<protein>
    <submittedName>
        <fullName evidence="3">Uncharacterized protein LOC108717622 isoform X1</fullName>
    </submittedName>
</protein>
<keyword evidence="1" id="KW-0472">Membrane</keyword>
<feature type="transmembrane region" description="Helical" evidence="1">
    <location>
        <begin position="276"/>
        <end position="300"/>
    </location>
</feature>
<proteinExistence type="predicted"/>
<dbReference type="AlphaFoldDB" id="A0A8J1KS31"/>
<dbReference type="Proteomes" id="UP000186698">
    <property type="component" value="Chromosome 5S"/>
</dbReference>
<gene>
    <name evidence="3" type="primary">LOC108717622</name>
</gene>
<dbReference type="GeneID" id="108717622"/>
<organism evidence="2 3">
    <name type="scientific">Xenopus laevis</name>
    <name type="common">African clawed frog</name>
    <dbReference type="NCBI Taxonomy" id="8355"/>
    <lineage>
        <taxon>Eukaryota</taxon>
        <taxon>Metazoa</taxon>
        <taxon>Chordata</taxon>
        <taxon>Craniata</taxon>
        <taxon>Vertebrata</taxon>
        <taxon>Euteleostomi</taxon>
        <taxon>Amphibia</taxon>
        <taxon>Batrachia</taxon>
        <taxon>Anura</taxon>
        <taxon>Pipoidea</taxon>
        <taxon>Pipidae</taxon>
        <taxon>Xenopodinae</taxon>
        <taxon>Xenopus</taxon>
        <taxon>Xenopus</taxon>
    </lineage>
</organism>
<sequence>MNRRGLNRKRSVKMFEHNVFRILLIFLAFAVYTTMVAFNAIAGAGRQRNLFLQSVGNISNKFNTDITPAGWTFALIWNVIFFWQFLWFGYILSGICRRSQLGWMYLQPNVFPVPFYLVWMLNNVLNIGWLFLWDREYLIPALVFLGAITFTNYIVLFISYRALYLNGDWLHAQRKVDLWLIRILAQNGIALYTTWTTIACLLNFAVCLTYNGGISSSTSATVALAILAFELLLWFCLENFVFDKYVRYTITVYPIVILGLSGALDKNFIKSDPDQNGIFIAVLLAVACAAFAVRLVLVIWKHFKYPLYGPMSHRSAFPLS</sequence>
<reference evidence="3" key="1">
    <citation type="submission" date="2025-08" db="UniProtKB">
        <authorList>
            <consortium name="RefSeq"/>
        </authorList>
    </citation>
    <scope>IDENTIFICATION</scope>
    <source>
        <strain evidence="3">J_2021</strain>
        <tissue evidence="3">Erythrocytes</tissue>
    </source>
</reference>
<feature type="transmembrane region" description="Helical" evidence="1">
    <location>
        <begin position="113"/>
        <end position="132"/>
    </location>
</feature>
<feature type="transmembrane region" description="Helical" evidence="1">
    <location>
        <begin position="138"/>
        <end position="158"/>
    </location>
</feature>
<evidence type="ECO:0000313" key="2">
    <source>
        <dbReference type="Proteomes" id="UP000186698"/>
    </source>
</evidence>
<feature type="transmembrane region" description="Helical" evidence="1">
    <location>
        <begin position="179"/>
        <end position="206"/>
    </location>
</feature>
<keyword evidence="1" id="KW-0812">Transmembrane</keyword>
<dbReference type="PANTHER" id="PTHR33802">
    <property type="entry name" value="SI:CH211-161H7.5-RELATED"/>
    <property type="match status" value="1"/>
</dbReference>
<feature type="transmembrane region" description="Helical" evidence="1">
    <location>
        <begin position="69"/>
        <end position="92"/>
    </location>
</feature>